<organism evidence="1 2">
    <name type="scientific">Leptospira alstonii serovar Sichuan str. 79601</name>
    <dbReference type="NCBI Taxonomy" id="1218565"/>
    <lineage>
        <taxon>Bacteria</taxon>
        <taxon>Pseudomonadati</taxon>
        <taxon>Spirochaetota</taxon>
        <taxon>Spirochaetia</taxon>
        <taxon>Leptospirales</taxon>
        <taxon>Leptospiraceae</taxon>
        <taxon>Leptospira</taxon>
    </lineage>
</organism>
<evidence type="ECO:0000313" key="1">
    <source>
        <dbReference type="EMBL" id="EMJ95745.1"/>
    </source>
</evidence>
<accession>M6DB19</accession>
<dbReference type="Proteomes" id="UP000011988">
    <property type="component" value="Unassembled WGS sequence"/>
</dbReference>
<gene>
    <name evidence="1" type="ORF">LEP1GSC194_3074</name>
</gene>
<reference evidence="1 2" key="1">
    <citation type="submission" date="2013-01" db="EMBL/GenBank/DDBJ databases">
        <authorList>
            <person name="Harkins D.M."/>
            <person name="Durkin A.S."/>
            <person name="Brinkac L.M."/>
            <person name="Haft D.H."/>
            <person name="Selengut J.D."/>
            <person name="Sanka R."/>
            <person name="DePew J."/>
            <person name="Purushe J."/>
            <person name="Galloway R.L."/>
            <person name="Vinetz J.M."/>
            <person name="Sutton G.G."/>
            <person name="Nierman W.C."/>
            <person name="Fouts D.E."/>
        </authorList>
    </citation>
    <scope>NUCLEOTIDE SEQUENCE [LARGE SCALE GENOMIC DNA]</scope>
    <source>
        <strain evidence="1 2">79601</strain>
    </source>
</reference>
<sequence length="53" mass="6383">MNRKYRKKNNRIHSYGEHFSTNPFSRFCLYSVSQNLPEQSIMLVLIFTKLTMI</sequence>
<proteinExistence type="predicted"/>
<name>M6DB19_9LEPT</name>
<dbReference type="EMBL" id="ANIK01000031">
    <property type="protein sequence ID" value="EMJ95745.1"/>
    <property type="molecule type" value="Genomic_DNA"/>
</dbReference>
<dbReference type="AlphaFoldDB" id="M6DB19"/>
<protein>
    <submittedName>
        <fullName evidence="1">Uncharacterized protein</fullName>
    </submittedName>
</protein>
<evidence type="ECO:0000313" key="2">
    <source>
        <dbReference type="Proteomes" id="UP000011988"/>
    </source>
</evidence>
<comment type="caution">
    <text evidence="1">The sequence shown here is derived from an EMBL/GenBank/DDBJ whole genome shotgun (WGS) entry which is preliminary data.</text>
</comment>